<dbReference type="InterPro" id="IPR035251">
    <property type="entry name" value="ShlB_POTRA"/>
</dbReference>
<dbReference type="InterPro" id="IPR027282">
    <property type="entry name" value="TPS"/>
</dbReference>
<evidence type="ECO:0000259" key="6">
    <source>
        <dbReference type="Pfam" id="PF08479"/>
    </source>
</evidence>
<dbReference type="Pfam" id="PF17287">
    <property type="entry name" value="POTRA_3"/>
    <property type="match status" value="1"/>
</dbReference>
<dbReference type="PANTHER" id="PTHR34597:SF3">
    <property type="entry name" value="OUTER MEMBRANE TRANSPORTER CDIB"/>
    <property type="match status" value="1"/>
</dbReference>
<feature type="domain" description="ShlB POTRA" evidence="7">
    <location>
        <begin position="183"/>
        <end position="235"/>
    </location>
</feature>
<dbReference type="EMBL" id="CP033969">
    <property type="protein sequence ID" value="AZG12695.1"/>
    <property type="molecule type" value="Genomic_DNA"/>
</dbReference>
<evidence type="ECO:0000256" key="4">
    <source>
        <dbReference type="SAM" id="MobiDB-lite"/>
    </source>
</evidence>
<dbReference type="KEGG" id="cpau:EHF44_04180"/>
<dbReference type="Gene3D" id="3.10.20.310">
    <property type="entry name" value="membrane protein fhac"/>
    <property type="match status" value="1"/>
</dbReference>
<dbReference type="Pfam" id="PF03865">
    <property type="entry name" value="ShlB"/>
    <property type="match status" value="1"/>
</dbReference>
<evidence type="ECO:0000256" key="2">
    <source>
        <dbReference type="ARBA" id="ARBA00022692"/>
    </source>
</evidence>
<dbReference type="InterPro" id="IPR051544">
    <property type="entry name" value="TPS_OM_transporter"/>
</dbReference>
<evidence type="ECO:0000259" key="5">
    <source>
        <dbReference type="Pfam" id="PF03865"/>
    </source>
</evidence>
<reference evidence="9" key="1">
    <citation type="submission" date="2018-11" db="EMBL/GenBank/DDBJ databases">
        <title>FDA dAtabase for Regulatory Grade micrObial Sequences (FDA-ARGOS): Supporting development and validation of Infectious Disease Dx tests.</title>
        <authorList>
            <person name="Goldberg B."/>
            <person name="Campos J."/>
            <person name="Tallon L."/>
            <person name="Sadzewicz L."/>
            <person name="Zhao X."/>
            <person name="Vavikolanu K."/>
            <person name="Mehta A."/>
            <person name="Aluvathingal J."/>
            <person name="Nadendla S."/>
            <person name="Geyer C."/>
            <person name="Nandy P."/>
            <person name="Yan Y."/>
            <person name="Sichtig H."/>
        </authorList>
    </citation>
    <scope>NUCLEOTIDE SEQUENCE [LARGE SCALE GENOMIC DNA]</scope>
    <source>
        <strain evidence="9">FDAARGOS_614</strain>
    </source>
</reference>
<evidence type="ECO:0000256" key="1">
    <source>
        <dbReference type="ARBA" id="ARBA00022452"/>
    </source>
</evidence>
<evidence type="ECO:0000256" key="3">
    <source>
        <dbReference type="ARBA" id="ARBA00023237"/>
    </source>
</evidence>
<evidence type="ECO:0000313" key="9">
    <source>
        <dbReference type="Proteomes" id="UP000270411"/>
    </source>
</evidence>
<keyword evidence="2" id="KW-0812">Transmembrane</keyword>
<feature type="region of interest" description="Disordered" evidence="4">
    <location>
        <begin position="39"/>
        <end position="64"/>
    </location>
</feature>
<protein>
    <submittedName>
        <fullName evidence="8">ShlB/FhaC/HecB family hemolysin secretion/activation protein</fullName>
    </submittedName>
</protein>
<keyword evidence="1" id="KW-1134">Transmembrane beta strand</keyword>
<evidence type="ECO:0000259" key="7">
    <source>
        <dbReference type="Pfam" id="PF17287"/>
    </source>
</evidence>
<dbReference type="GO" id="GO:0008320">
    <property type="term" value="F:protein transmembrane transporter activity"/>
    <property type="evidence" value="ECO:0007669"/>
    <property type="project" value="TreeGrafter"/>
</dbReference>
<accession>A0A3G8GXJ0</accession>
<evidence type="ECO:0000313" key="8">
    <source>
        <dbReference type="EMBL" id="AZG12695.1"/>
    </source>
</evidence>
<feature type="domain" description="Polypeptide-transport-associated ShlB-type" evidence="6">
    <location>
        <begin position="125"/>
        <end position="181"/>
    </location>
</feature>
<dbReference type="AlphaFoldDB" id="A0A3G8GXJ0"/>
<dbReference type="OrthoDB" id="290122at2"/>
<keyword evidence="1" id="KW-0472">Membrane</keyword>
<name>A0A3G8GXJ0_9BURK</name>
<dbReference type="PIRSF" id="PIRSF029745">
    <property type="entry name" value="FhaC"/>
    <property type="match status" value="1"/>
</dbReference>
<dbReference type="PANTHER" id="PTHR34597">
    <property type="entry name" value="SLR1661 PROTEIN"/>
    <property type="match status" value="1"/>
</dbReference>
<keyword evidence="3" id="KW-0998">Cell outer membrane</keyword>
<organism evidence="8 9">
    <name type="scientific">Cupriavidus pauculus</name>
    <dbReference type="NCBI Taxonomy" id="82633"/>
    <lineage>
        <taxon>Bacteria</taxon>
        <taxon>Pseudomonadati</taxon>
        <taxon>Pseudomonadota</taxon>
        <taxon>Betaproteobacteria</taxon>
        <taxon>Burkholderiales</taxon>
        <taxon>Burkholderiaceae</taxon>
        <taxon>Cupriavidus</taxon>
    </lineage>
</organism>
<sequence>MGRSSVYWLSRAIPAAGVWWGGLALAQVPPDVADAVRRMQREQSQQLQRERSVEDASERARQVQAPTVALESGARPSDAFSADLPAESACFDIATLLLEVPAQMSPETQRLGASALPMDPFRFAQDYLDRFAGQCIGREGINTIVRRLGAQILGRGYTTTRVAVPAQNLASGTLRLTLIPGVIRQIRFADAATRGTWRTAFPARPGDLLDIRDLEQGLEQMKRVPSQDVEMQIVPAELPGESDVVITVRRQKPWKLVAGLDDSGSPGTGKLQANASVGIDNLLGLNDLFNLGGSHDANTGQGGRGTWGANASYSVPWGNWTIGASASTYQYFQRIAGHNETFESSGDSRSAELKAQYLLQRDQFQKNTLQFRLGRRWSHAFIADTEILNQQRNTTFAELAWLHRRQLGPAQLDLQLAYRFGVPWFGGQTQVRTLEPDAPGLRNRFLYRVAVLDATLAVPLSLPVGDSRRLPLRYVTTVHGQYTGQATFSSEFLSIGNRWTVRGFDGDLTLAAERGAYWRNDLEVPLGGSGYTAYLALDAGTVGGPSAAWLAGRTLAGTAVGLRGSPFRGLYFDAFLGWPLYQPDTFPTRKPTGGFSVSYQY</sequence>
<feature type="compositionally biased region" description="Basic and acidic residues" evidence="4">
    <location>
        <begin position="48"/>
        <end position="61"/>
    </location>
</feature>
<gene>
    <name evidence="8" type="ORF">EHF44_04180</name>
</gene>
<dbReference type="Proteomes" id="UP000270411">
    <property type="component" value="Chromosome 1"/>
</dbReference>
<dbReference type="GO" id="GO:0098046">
    <property type="term" value="C:type V protein secretion system complex"/>
    <property type="evidence" value="ECO:0007669"/>
    <property type="project" value="TreeGrafter"/>
</dbReference>
<dbReference type="Pfam" id="PF08479">
    <property type="entry name" value="POTRA_2"/>
    <property type="match status" value="1"/>
</dbReference>
<dbReference type="InterPro" id="IPR013686">
    <property type="entry name" value="Polypept-transport_assoc_ShlB"/>
</dbReference>
<proteinExistence type="predicted"/>
<dbReference type="InterPro" id="IPR005565">
    <property type="entry name" value="Hemolysn_activator_HlyB_C"/>
</dbReference>
<dbReference type="Gene3D" id="2.40.160.50">
    <property type="entry name" value="membrane protein fhac: a member of the omp85/tpsb transporter family"/>
    <property type="match status" value="1"/>
</dbReference>
<dbReference type="GO" id="GO:0046819">
    <property type="term" value="P:protein secretion by the type V secretion system"/>
    <property type="evidence" value="ECO:0007669"/>
    <property type="project" value="TreeGrafter"/>
</dbReference>
<feature type="domain" description="Haemolysin activator HlyB C-terminal" evidence="5">
    <location>
        <begin position="240"/>
        <end position="564"/>
    </location>
</feature>